<dbReference type="Gene3D" id="3.10.20.30">
    <property type="match status" value="1"/>
</dbReference>
<dbReference type="InterPro" id="IPR039261">
    <property type="entry name" value="FNR_nucleotide-bd"/>
</dbReference>
<evidence type="ECO:0000259" key="5">
    <source>
        <dbReference type="PROSITE" id="PS51085"/>
    </source>
</evidence>
<evidence type="ECO:0000256" key="2">
    <source>
        <dbReference type="ARBA" id="ARBA00022630"/>
    </source>
</evidence>
<dbReference type="InterPro" id="IPR012675">
    <property type="entry name" value="Beta-grasp_dom_sf"/>
</dbReference>
<keyword evidence="2" id="KW-0285">Flavoprotein</keyword>
<dbReference type="Gene3D" id="2.40.30.10">
    <property type="entry name" value="Translation factors"/>
    <property type="match status" value="1"/>
</dbReference>
<evidence type="ECO:0000256" key="4">
    <source>
        <dbReference type="ARBA" id="ARBA00023004"/>
    </source>
</evidence>
<dbReference type="PROSITE" id="PS51384">
    <property type="entry name" value="FAD_FR"/>
    <property type="match status" value="1"/>
</dbReference>
<dbReference type="RefSeq" id="WP_289829948.1">
    <property type="nucleotide sequence ID" value="NZ_JAUEDK010000016.1"/>
</dbReference>
<organism evidence="7 8">
    <name type="scientific">Crenobacter oryzisoli</name>
    <dbReference type="NCBI Taxonomy" id="3056844"/>
    <lineage>
        <taxon>Bacteria</taxon>
        <taxon>Pseudomonadati</taxon>
        <taxon>Pseudomonadota</taxon>
        <taxon>Betaproteobacteria</taxon>
        <taxon>Neisseriales</taxon>
        <taxon>Neisseriaceae</taxon>
        <taxon>Crenobacter</taxon>
    </lineage>
</organism>
<dbReference type="Gene3D" id="3.40.50.80">
    <property type="entry name" value="Nucleotide-binding domain of ferredoxin-NADP reductase (FNR) module"/>
    <property type="match status" value="1"/>
</dbReference>
<dbReference type="Pfam" id="PF00111">
    <property type="entry name" value="Fer2"/>
    <property type="match status" value="1"/>
</dbReference>
<dbReference type="CDD" id="cd00207">
    <property type="entry name" value="fer2"/>
    <property type="match status" value="1"/>
</dbReference>
<proteinExistence type="predicted"/>
<keyword evidence="8" id="KW-1185">Reference proteome</keyword>
<dbReference type="PRINTS" id="PR00410">
    <property type="entry name" value="PHEHYDRXLASE"/>
</dbReference>
<protein>
    <submittedName>
        <fullName evidence="7">2Fe-2S iron-sulfur cluster binding domain-containing protein</fullName>
    </submittedName>
</protein>
<comment type="caution">
    <text evidence="7">The sequence shown here is derived from an EMBL/GenBank/DDBJ whole genome shotgun (WGS) entry which is preliminary data.</text>
</comment>
<dbReference type="PANTHER" id="PTHR43644:SF1">
    <property type="entry name" value="NAD(P)H-FLAVIN REDUCTASE"/>
    <property type="match status" value="1"/>
</dbReference>
<dbReference type="SUPFAM" id="SSF54292">
    <property type="entry name" value="2Fe-2S ferredoxin-like"/>
    <property type="match status" value="1"/>
</dbReference>
<feature type="domain" description="2Fe-2S ferredoxin-type" evidence="5">
    <location>
        <begin position="12"/>
        <end position="102"/>
    </location>
</feature>
<name>A0ABT7XNH3_9NEIS</name>
<dbReference type="InterPro" id="IPR036010">
    <property type="entry name" value="2Fe-2S_ferredoxin-like_sf"/>
</dbReference>
<gene>
    <name evidence="7" type="ORF">QU481_10615</name>
</gene>
<reference evidence="7" key="1">
    <citation type="submission" date="2023-06" db="EMBL/GenBank/DDBJ databases">
        <authorList>
            <person name="Zhang S."/>
        </authorList>
    </citation>
    <scope>NUCLEOTIDE SEQUENCE</scope>
    <source>
        <strain evidence="7">SG2303</strain>
    </source>
</reference>
<keyword evidence="1" id="KW-0813">Transport</keyword>
<dbReference type="SUPFAM" id="SSF63380">
    <property type="entry name" value="Riboflavin synthase domain-like"/>
    <property type="match status" value="1"/>
</dbReference>
<dbReference type="PROSITE" id="PS51085">
    <property type="entry name" value="2FE2S_FER_2"/>
    <property type="match status" value="1"/>
</dbReference>
<dbReference type="InterPro" id="IPR017927">
    <property type="entry name" value="FAD-bd_FR_type"/>
</dbReference>
<dbReference type="InterPro" id="IPR001433">
    <property type="entry name" value="OxRdtase_FAD/NAD-bd"/>
</dbReference>
<dbReference type="PANTHER" id="PTHR43644">
    <property type="entry name" value="NA(+)-TRANSLOCATING NADH-QUINONE REDUCTASE SUBUNIT"/>
    <property type="match status" value="1"/>
</dbReference>
<dbReference type="InterPro" id="IPR017938">
    <property type="entry name" value="Riboflavin_synthase-like_b-brl"/>
</dbReference>
<dbReference type="PROSITE" id="PS00197">
    <property type="entry name" value="2FE2S_FER_1"/>
    <property type="match status" value="1"/>
</dbReference>
<dbReference type="InterPro" id="IPR001041">
    <property type="entry name" value="2Fe-2S_ferredoxin-type"/>
</dbReference>
<evidence type="ECO:0000256" key="1">
    <source>
        <dbReference type="ARBA" id="ARBA00022448"/>
    </source>
</evidence>
<feature type="domain" description="FAD-binding FR-type" evidence="6">
    <location>
        <begin position="111"/>
        <end position="212"/>
    </location>
</feature>
<evidence type="ECO:0000313" key="8">
    <source>
        <dbReference type="Proteomes" id="UP001168540"/>
    </source>
</evidence>
<dbReference type="InterPro" id="IPR008333">
    <property type="entry name" value="Cbr1-like_FAD-bd_dom"/>
</dbReference>
<dbReference type="Proteomes" id="UP001168540">
    <property type="component" value="Unassembled WGS sequence"/>
</dbReference>
<keyword evidence="4" id="KW-0408">Iron</keyword>
<evidence type="ECO:0000256" key="3">
    <source>
        <dbReference type="ARBA" id="ARBA00022827"/>
    </source>
</evidence>
<dbReference type="InterPro" id="IPR006058">
    <property type="entry name" value="2Fe2S_fd_BS"/>
</dbReference>
<evidence type="ECO:0000313" key="7">
    <source>
        <dbReference type="EMBL" id="MDN0075342.1"/>
    </source>
</evidence>
<accession>A0ABT7XNH3</accession>
<sequence>MKTDKQQRTSDHRLTIEPLGQTIDVEEDQTLLAACLRNGVWLPHACGHGLCGICKVQTLDGDLEHGEASPFSLMDFERDEGKCLACCATMMSDMTIEADIEPAPDAQYLPLMDFTASVSRIEDLPPTIKGGSLPSTVPNRCVSSPASTSVNLWIGDETTPRAFSIASAPSAGEIELNIRHVPIGKVTSYIHGQLAVSEEVRLPGPLGRFFVRKSDPRPLLFMAGGSGLSNPRSMILDLLESGDSRPITLIQGTRNGGELYYRAEFKSLAERHANFHYLPVLSGEADDSGWSGDRGYVHELAARHYNHDFRGWRAYLCEPPPMIEACIATLMQGRLFEKDIFTEKFLSAADASQGTRSPLFRSL</sequence>
<dbReference type="Pfam" id="PF00970">
    <property type="entry name" value="FAD_binding_6"/>
    <property type="match status" value="1"/>
</dbReference>
<dbReference type="EMBL" id="JAUEDK010000016">
    <property type="protein sequence ID" value="MDN0075342.1"/>
    <property type="molecule type" value="Genomic_DNA"/>
</dbReference>
<evidence type="ECO:0000259" key="6">
    <source>
        <dbReference type="PROSITE" id="PS51384"/>
    </source>
</evidence>
<keyword evidence="3" id="KW-0274">FAD</keyword>
<dbReference type="SUPFAM" id="SSF52343">
    <property type="entry name" value="Ferredoxin reductase-like, C-terminal NADP-linked domain"/>
    <property type="match status" value="1"/>
</dbReference>
<dbReference type="Pfam" id="PF00175">
    <property type="entry name" value="NAD_binding_1"/>
    <property type="match status" value="1"/>
</dbReference>